<reference evidence="21" key="1">
    <citation type="submission" date="2025-08" db="UniProtKB">
        <authorList>
            <consortium name="RefSeq"/>
        </authorList>
    </citation>
    <scope>IDENTIFICATION</scope>
    <source>
        <tissue evidence="21">Muscle</tissue>
    </source>
</reference>
<protein>
    <submittedName>
        <fullName evidence="21">Formin-binding protein 1 isoform X3</fullName>
    </submittedName>
</protein>
<evidence type="ECO:0000256" key="16">
    <source>
        <dbReference type="SAM" id="MobiDB-lite"/>
    </source>
</evidence>
<dbReference type="Gene3D" id="6.10.140.470">
    <property type="match status" value="1"/>
</dbReference>
<dbReference type="GO" id="GO:0008289">
    <property type="term" value="F:lipid binding"/>
    <property type="evidence" value="ECO:0007669"/>
    <property type="project" value="UniProtKB-KW"/>
</dbReference>
<dbReference type="InterPro" id="IPR011072">
    <property type="entry name" value="HR1_rho-bd"/>
</dbReference>
<dbReference type="InterPro" id="IPR001452">
    <property type="entry name" value="SH3_domain"/>
</dbReference>
<dbReference type="CTD" id="23048"/>
<dbReference type="PANTHER" id="PTHR15735:SF13">
    <property type="entry name" value="FORMIN-BINDING PROTEIN 1"/>
    <property type="match status" value="1"/>
</dbReference>
<keyword evidence="7" id="KW-0963">Cytoplasm</keyword>
<evidence type="ECO:0000256" key="6">
    <source>
        <dbReference type="ARBA" id="ARBA00022475"/>
    </source>
</evidence>
<evidence type="ECO:0000256" key="15">
    <source>
        <dbReference type="SAM" id="Coils"/>
    </source>
</evidence>
<evidence type="ECO:0000256" key="14">
    <source>
        <dbReference type="PROSITE-ProRule" id="PRU01077"/>
    </source>
</evidence>
<keyword evidence="5 13" id="KW-0728">SH3 domain</keyword>
<feature type="region of interest" description="Disordered" evidence="16">
    <location>
        <begin position="521"/>
        <end position="561"/>
    </location>
</feature>
<evidence type="ECO:0000259" key="17">
    <source>
        <dbReference type="PROSITE" id="PS50002"/>
    </source>
</evidence>
<dbReference type="PROSITE" id="PS50002">
    <property type="entry name" value="SH3"/>
    <property type="match status" value="1"/>
</dbReference>
<organism evidence="20 21">
    <name type="scientific">Phyllostomus discolor</name>
    <name type="common">pale spear-nosed bat</name>
    <dbReference type="NCBI Taxonomy" id="89673"/>
    <lineage>
        <taxon>Eukaryota</taxon>
        <taxon>Metazoa</taxon>
        <taxon>Chordata</taxon>
        <taxon>Craniata</taxon>
        <taxon>Vertebrata</taxon>
        <taxon>Euteleostomi</taxon>
        <taxon>Mammalia</taxon>
        <taxon>Eutheria</taxon>
        <taxon>Laurasiatheria</taxon>
        <taxon>Chiroptera</taxon>
        <taxon>Yangochiroptera</taxon>
        <taxon>Phyllostomidae</taxon>
        <taxon>Phyllostominae</taxon>
        <taxon>Phyllostomus</taxon>
    </lineage>
</organism>
<keyword evidence="20" id="KW-1185">Reference proteome</keyword>
<keyword evidence="11" id="KW-0472">Membrane</keyword>
<dbReference type="Pfam" id="PF00611">
    <property type="entry name" value="FCH"/>
    <property type="match status" value="1"/>
</dbReference>
<keyword evidence="6" id="KW-1003">Cell membrane</keyword>
<dbReference type="InterPro" id="IPR036028">
    <property type="entry name" value="SH3-like_dom_sf"/>
</dbReference>
<dbReference type="FunFam" id="1.20.1270.60:FF:000002">
    <property type="entry name" value="Formin-binding protein 1-like isoform 1"/>
    <property type="match status" value="1"/>
</dbReference>
<dbReference type="GO" id="GO:0006897">
    <property type="term" value="P:endocytosis"/>
    <property type="evidence" value="ECO:0007669"/>
    <property type="project" value="UniProtKB-KW"/>
</dbReference>
<evidence type="ECO:0000256" key="9">
    <source>
        <dbReference type="ARBA" id="ARBA00023054"/>
    </source>
</evidence>
<dbReference type="InterPro" id="IPR035492">
    <property type="entry name" value="FNBP1_SH3"/>
</dbReference>
<keyword evidence="8" id="KW-0254">Endocytosis</keyword>
<dbReference type="InterPro" id="IPR057870">
    <property type="entry name" value="HR1_TOCA"/>
</dbReference>
<evidence type="ECO:0000256" key="11">
    <source>
        <dbReference type="ARBA" id="ARBA00023136"/>
    </source>
</evidence>
<evidence type="ECO:0000256" key="10">
    <source>
        <dbReference type="ARBA" id="ARBA00023121"/>
    </source>
</evidence>
<feature type="domain" description="F-BAR" evidence="18">
    <location>
        <begin position="1"/>
        <end position="264"/>
    </location>
</feature>
<feature type="region of interest" description="Disordered" evidence="16">
    <location>
        <begin position="333"/>
        <end position="367"/>
    </location>
</feature>
<dbReference type="CDD" id="cd11629">
    <property type="entry name" value="HR1_FBP17"/>
    <property type="match status" value="1"/>
</dbReference>
<feature type="compositionally biased region" description="Pro residues" evidence="16">
    <location>
        <begin position="338"/>
        <end position="347"/>
    </location>
</feature>
<dbReference type="Proteomes" id="UP000504628">
    <property type="component" value="Chromosome 3"/>
</dbReference>
<dbReference type="SMART" id="SM00326">
    <property type="entry name" value="SH3"/>
    <property type="match status" value="1"/>
</dbReference>
<dbReference type="InterPro" id="IPR027267">
    <property type="entry name" value="AH/BAR_dom_sf"/>
</dbReference>
<evidence type="ECO:0000256" key="5">
    <source>
        <dbReference type="ARBA" id="ARBA00022443"/>
    </source>
</evidence>
<dbReference type="PROSITE" id="PS51860">
    <property type="entry name" value="REM_1"/>
    <property type="match status" value="1"/>
</dbReference>
<feature type="coiled-coil region" evidence="15">
    <location>
        <begin position="155"/>
        <end position="186"/>
    </location>
</feature>
<dbReference type="Pfam" id="PF00018">
    <property type="entry name" value="SH3_1"/>
    <property type="match status" value="1"/>
</dbReference>
<feature type="compositionally biased region" description="Polar residues" evidence="16">
    <location>
        <begin position="530"/>
        <end position="554"/>
    </location>
</feature>
<dbReference type="PANTHER" id="PTHR15735">
    <property type="entry name" value="FCH AND DOUBLE SH3 DOMAINS PROTEIN"/>
    <property type="match status" value="1"/>
</dbReference>
<gene>
    <name evidence="21" type="primary">FNBP1</name>
</gene>
<feature type="region of interest" description="Disordered" evidence="16">
    <location>
        <begin position="294"/>
        <end position="315"/>
    </location>
</feature>
<evidence type="ECO:0000256" key="3">
    <source>
        <dbReference type="ARBA" id="ARBA00004544"/>
    </source>
</evidence>
<proteinExistence type="inferred from homology"/>
<dbReference type="GO" id="GO:0005938">
    <property type="term" value="C:cell cortex"/>
    <property type="evidence" value="ECO:0007669"/>
    <property type="project" value="UniProtKB-SubCell"/>
</dbReference>
<evidence type="ECO:0000259" key="18">
    <source>
        <dbReference type="PROSITE" id="PS51741"/>
    </source>
</evidence>
<evidence type="ECO:0000256" key="7">
    <source>
        <dbReference type="ARBA" id="ARBA00022490"/>
    </source>
</evidence>
<dbReference type="GO" id="GO:0007165">
    <property type="term" value="P:signal transduction"/>
    <property type="evidence" value="ECO:0007669"/>
    <property type="project" value="InterPro"/>
</dbReference>
<evidence type="ECO:0000256" key="4">
    <source>
        <dbReference type="ARBA" id="ARBA00009426"/>
    </source>
</evidence>
<dbReference type="SMART" id="SM00055">
    <property type="entry name" value="FCH"/>
    <property type="match status" value="1"/>
</dbReference>
<evidence type="ECO:0000256" key="12">
    <source>
        <dbReference type="ARBA" id="ARBA00023212"/>
    </source>
</evidence>
<dbReference type="CDD" id="cd12071">
    <property type="entry name" value="SH3_FBP17"/>
    <property type="match status" value="1"/>
</dbReference>
<evidence type="ECO:0000256" key="8">
    <source>
        <dbReference type="ARBA" id="ARBA00022583"/>
    </source>
</evidence>
<name>A0A7E6DGP6_9CHIR</name>
<comment type="similarity">
    <text evidence="4">Belongs to the FNBP1 family.</text>
</comment>
<dbReference type="Pfam" id="PF25610">
    <property type="entry name" value="HR1_TOCA"/>
    <property type="match status" value="1"/>
</dbReference>
<comment type="subcellular location">
    <subcellularLocation>
        <location evidence="1">Cell membrane</location>
    </subcellularLocation>
    <subcellularLocation>
        <location evidence="3">Cytoplasm</location>
        <location evidence="3">Cell cortex</location>
    </subcellularLocation>
    <subcellularLocation>
        <location evidence="2">Cytoplasm</location>
        <location evidence="2">Cytoskeleton</location>
    </subcellularLocation>
</comment>
<dbReference type="RefSeq" id="XP_035878251.1">
    <property type="nucleotide sequence ID" value="XM_036022358.1"/>
</dbReference>
<dbReference type="SUPFAM" id="SSF103657">
    <property type="entry name" value="BAR/IMD domain-like"/>
    <property type="match status" value="1"/>
</dbReference>
<sequence length="646" mass="74389">MSWGTELWDQFDNLEKHTQWGIDILEKYIKFVKERTEIELSYAKQLRNLSKKYQPKKNSKEEEEYRYTACQAFLSTLNEMNDYAGQHEVISENLTSKIIAGLARYVQELKQERKSHFHDGRKAQQHIETCWKQLESSKRRFERDCKEADRAQQYFEKMDADINVTKADVEKARQQAQLRHQMAEDSKADYSSILQKFNHEQREYYYTHIPTIFQQIQEMEERRIVRLGESMKTYAEVDRQVTPIIGKCLDGIVKAAEAIDQKNDSQLVIEAYKSGFEPPGDIEFEDYTQPMKRTVSENSLSNSRGEGKAEPKFGGKAKGKLWPFIKKNKLMSLLTSPHQPPPPPPASASPSAVPNGPQSPKQPKEPLSHRFNEFMTSKPKIHCFRSLKRGTQSFCVHKELTKRTIGKPTYAFEARDYVLSLKLGSTPEDFSNLPPEQRRKKLQQKVDELNKDIQKEVDQRDAITKMKDVYLKNPQMGDPASLDHKLAEVNQNIEKLRLEAQKFEAWLAEVEGRLPARGEQARRQSGLYDAQSTPTVNNCAQARESSPDGSYTEEQSQESEVKVPALDFDDEFDDEEPLPAIGTCKALYTFDGQNEGTISVVEGETLYVIEEDKGDGWTRIRRSEDEEGYVPTSYVEVYLDKNAKDS</sequence>
<evidence type="ECO:0000259" key="19">
    <source>
        <dbReference type="PROSITE" id="PS51860"/>
    </source>
</evidence>
<feature type="domain" description="SH3" evidence="17">
    <location>
        <begin position="579"/>
        <end position="640"/>
    </location>
</feature>
<evidence type="ECO:0000256" key="2">
    <source>
        <dbReference type="ARBA" id="ARBA00004245"/>
    </source>
</evidence>
<keyword evidence="9 14" id="KW-0175">Coiled coil</keyword>
<evidence type="ECO:0000313" key="20">
    <source>
        <dbReference type="Proteomes" id="UP000504628"/>
    </source>
</evidence>
<dbReference type="AlphaFoldDB" id="A0A7E6DGP6"/>
<dbReference type="Gene3D" id="1.20.1270.60">
    <property type="entry name" value="Arfaptin homology (AH) domain/BAR domain"/>
    <property type="match status" value="1"/>
</dbReference>
<dbReference type="GO" id="GO:0005856">
    <property type="term" value="C:cytoskeleton"/>
    <property type="evidence" value="ECO:0007669"/>
    <property type="project" value="UniProtKB-SubCell"/>
</dbReference>
<evidence type="ECO:0000256" key="1">
    <source>
        <dbReference type="ARBA" id="ARBA00004236"/>
    </source>
</evidence>
<evidence type="ECO:0000256" key="13">
    <source>
        <dbReference type="PROSITE-ProRule" id="PRU00192"/>
    </source>
</evidence>
<dbReference type="SUPFAM" id="SSF50044">
    <property type="entry name" value="SH3-domain"/>
    <property type="match status" value="1"/>
</dbReference>
<dbReference type="GO" id="GO:0005886">
    <property type="term" value="C:plasma membrane"/>
    <property type="evidence" value="ECO:0007669"/>
    <property type="project" value="UniProtKB-SubCell"/>
</dbReference>
<dbReference type="InterPro" id="IPR031160">
    <property type="entry name" value="F_BAR_dom"/>
</dbReference>
<dbReference type="CDD" id="cd07676">
    <property type="entry name" value="F-BAR_FBP17"/>
    <property type="match status" value="1"/>
</dbReference>
<dbReference type="InterPro" id="IPR037449">
    <property type="entry name" value="FNBP1_F-BAR"/>
</dbReference>
<dbReference type="GeneID" id="114507750"/>
<dbReference type="PROSITE" id="PS51741">
    <property type="entry name" value="F_BAR"/>
    <property type="match status" value="1"/>
</dbReference>
<dbReference type="InterPro" id="IPR001060">
    <property type="entry name" value="FCH_dom"/>
</dbReference>
<keyword evidence="10" id="KW-0446">Lipid-binding</keyword>
<accession>A0A7E6DGP6</accession>
<keyword evidence="12" id="KW-0206">Cytoskeleton</keyword>
<dbReference type="Gene3D" id="2.30.30.40">
    <property type="entry name" value="SH3 Domains"/>
    <property type="match status" value="1"/>
</dbReference>
<evidence type="ECO:0000313" key="21">
    <source>
        <dbReference type="RefSeq" id="XP_035878251.1"/>
    </source>
</evidence>
<feature type="domain" description="REM-1" evidence="19">
    <location>
        <begin position="432"/>
        <end position="509"/>
    </location>
</feature>
<dbReference type="FunFam" id="2.30.30.40:FF:000017">
    <property type="entry name" value="Formin-binding protein 1-like isoform 1"/>
    <property type="match status" value="1"/>
</dbReference>